<dbReference type="InterPro" id="IPR012338">
    <property type="entry name" value="Beta-lactam/transpept-like"/>
</dbReference>
<dbReference type="EMBL" id="BOOF01000033">
    <property type="protein sequence ID" value="GIH64730.1"/>
    <property type="molecule type" value="Genomic_DNA"/>
</dbReference>
<dbReference type="InterPro" id="IPR007887">
    <property type="entry name" value="MecA_N"/>
</dbReference>
<comment type="caution">
    <text evidence="3">The sequence shown here is derived from an EMBL/GenBank/DDBJ whole genome shotgun (WGS) entry which is preliminary data.</text>
</comment>
<evidence type="ECO:0000313" key="3">
    <source>
        <dbReference type="EMBL" id="GIH64730.1"/>
    </source>
</evidence>
<feature type="domain" description="Penicillin-binding protein transpeptidase" evidence="1">
    <location>
        <begin position="273"/>
        <end position="540"/>
    </location>
</feature>
<dbReference type="Gene3D" id="3.40.710.10">
    <property type="entry name" value="DD-peptidase/beta-lactamase superfamily"/>
    <property type="match status" value="1"/>
</dbReference>
<evidence type="ECO:0000259" key="1">
    <source>
        <dbReference type="Pfam" id="PF00905"/>
    </source>
</evidence>
<dbReference type="PANTHER" id="PTHR30627:SF24">
    <property type="entry name" value="PENICILLIN-BINDING PROTEIN 4B"/>
    <property type="match status" value="1"/>
</dbReference>
<feature type="domain" description="NTF2-like N-terminal transpeptidase" evidence="2">
    <location>
        <begin position="38"/>
        <end position="146"/>
    </location>
</feature>
<dbReference type="InterPro" id="IPR001460">
    <property type="entry name" value="PCN-bd_Tpept"/>
</dbReference>
<dbReference type="Pfam" id="PF00905">
    <property type="entry name" value="Transpeptidase"/>
    <property type="match status" value="1"/>
</dbReference>
<keyword evidence="4" id="KW-1185">Reference proteome</keyword>
<dbReference type="SUPFAM" id="SSF56601">
    <property type="entry name" value="beta-lactamase/transpeptidase-like"/>
    <property type="match status" value="1"/>
</dbReference>
<dbReference type="PANTHER" id="PTHR30627">
    <property type="entry name" value="PEPTIDOGLYCAN D,D-TRANSPEPTIDASE"/>
    <property type="match status" value="1"/>
</dbReference>
<dbReference type="InterPro" id="IPR050515">
    <property type="entry name" value="Beta-lactam/transpept"/>
</dbReference>
<organism evidence="3 4">
    <name type="scientific">Microbispora siamensis</name>
    <dbReference type="NCBI Taxonomy" id="564413"/>
    <lineage>
        <taxon>Bacteria</taxon>
        <taxon>Bacillati</taxon>
        <taxon>Actinomycetota</taxon>
        <taxon>Actinomycetes</taxon>
        <taxon>Streptosporangiales</taxon>
        <taxon>Streptosporangiaceae</taxon>
        <taxon>Microbispora</taxon>
    </lineage>
</organism>
<reference evidence="3 4" key="1">
    <citation type="submission" date="2021-01" db="EMBL/GenBank/DDBJ databases">
        <title>Whole genome shotgun sequence of Microbispora siamensis NBRC 104113.</title>
        <authorList>
            <person name="Komaki H."/>
            <person name="Tamura T."/>
        </authorList>
    </citation>
    <scope>NUCLEOTIDE SEQUENCE [LARGE SCALE GENOMIC DNA]</scope>
    <source>
        <strain evidence="3 4">NBRC 104113</strain>
    </source>
</reference>
<accession>A0ABQ4GTG8</accession>
<dbReference type="Pfam" id="PF05223">
    <property type="entry name" value="MecA_N"/>
    <property type="match status" value="1"/>
</dbReference>
<dbReference type="Proteomes" id="UP000660454">
    <property type="component" value="Unassembled WGS sequence"/>
</dbReference>
<proteinExistence type="predicted"/>
<dbReference type="Gene3D" id="3.10.450.100">
    <property type="entry name" value="NTF2-like, domain 1"/>
    <property type="match status" value="1"/>
</dbReference>
<evidence type="ECO:0000313" key="4">
    <source>
        <dbReference type="Proteomes" id="UP000660454"/>
    </source>
</evidence>
<name>A0ABQ4GTG8_9ACTN</name>
<dbReference type="InterPro" id="IPR032710">
    <property type="entry name" value="NTF2-like_dom_sf"/>
</dbReference>
<dbReference type="Gene3D" id="3.90.1310.10">
    <property type="entry name" value="Penicillin-binding protein 2a (Domain 2)"/>
    <property type="match status" value="1"/>
</dbReference>
<gene>
    <name evidence="3" type="ORF">Msi02_55470</name>
</gene>
<evidence type="ECO:0000259" key="2">
    <source>
        <dbReference type="Pfam" id="PF05223"/>
    </source>
</evidence>
<protein>
    <submittedName>
        <fullName evidence="3">Penicillin-binding protein</fullName>
    </submittedName>
</protein>
<dbReference type="SUPFAM" id="SSF54427">
    <property type="entry name" value="NTF2-like"/>
    <property type="match status" value="1"/>
</dbReference>
<sequence length="544" mass="56241">MGVCVPRGRTIAISAAAAVVLAGAAAGGAYYVLHTRGTPQETAARFTAAWSRGDLAAMKAELASPAAGFDAAYAELTKNLAVTKVAVRDVRAGAAKDDRATASYTATATVKNVGDWTYKGSLKLVVKDHYWKVDWSPSAVHPALDGTNHLALKTSWPQRGAVTAANGDRIDGGDVGGSVQQLVGFLDKAKDEDVEKLGTAYKKGDAVGRGGLQETFQKQLAGTPTTEIQVVGESRKTLHTVKGSPGKDLRTSLDLKVQKAAADAVRDLDKPASLVAVKPSTGEILAVVNNRGGFNRALDGKYAPGSTFKTVTAAGLLAEGLTPSSRVTCPKEAVVGGLKIRNSDHEAFGSLSFLDSYAHSCNTTFAPLAAQKLGARKLYDLATDLGFNQPLRIGVPATPGSMPKATSDAELAAESFGQARITASPLVIATVAAAVADGSWRPPTLVPSLEQKTAPKKLPEEVVKNLRSMMRAVVTKGTAHAAGLPAGTAGKTGTAEFGTGPELDSHAWFMGFRGDLAFAVVVEAGGMGGEVAAPVAAHFLKSLS</sequence>